<dbReference type="EMBL" id="JADBFD010000006">
    <property type="protein sequence ID" value="MBE2887382.1"/>
    <property type="molecule type" value="Genomic_DNA"/>
</dbReference>
<gene>
    <name evidence="2" type="ORF">IIE05_05305</name>
</gene>
<dbReference type="InterPro" id="IPR039315">
    <property type="entry name" value="CheW"/>
</dbReference>
<reference evidence="2 3" key="1">
    <citation type="submission" date="2020-10" db="EMBL/GenBank/DDBJ databases">
        <title>Investigation of anaerobic biodegradation of phenanthrene by a sulfate-dependent Geobacter anodireducens strain PheS2.</title>
        <authorList>
            <person name="Zhang Z."/>
        </authorList>
    </citation>
    <scope>NUCLEOTIDE SEQUENCE [LARGE SCALE GENOMIC DNA]</scope>
    <source>
        <strain evidence="2 3">PheS2</strain>
    </source>
</reference>
<evidence type="ECO:0000313" key="2">
    <source>
        <dbReference type="EMBL" id="MBE2887382.1"/>
    </source>
</evidence>
<feature type="domain" description="CheW-like" evidence="1">
    <location>
        <begin position="17"/>
        <end position="159"/>
    </location>
</feature>
<evidence type="ECO:0000259" key="1">
    <source>
        <dbReference type="PROSITE" id="PS50851"/>
    </source>
</evidence>
<protein>
    <submittedName>
        <fullName evidence="2">Chemotaxis protein CheW</fullName>
    </submittedName>
</protein>
<proteinExistence type="predicted"/>
<dbReference type="Proteomes" id="UP000618926">
    <property type="component" value="Unassembled WGS sequence"/>
</dbReference>
<dbReference type="PROSITE" id="PS50851">
    <property type="entry name" value="CHEW"/>
    <property type="match status" value="1"/>
</dbReference>
<dbReference type="PANTHER" id="PTHR22617">
    <property type="entry name" value="CHEMOTAXIS SENSOR HISTIDINE KINASE-RELATED"/>
    <property type="match status" value="1"/>
</dbReference>
<accession>A0ABR9NSZ0</accession>
<dbReference type="Gene3D" id="2.30.30.40">
    <property type="entry name" value="SH3 Domains"/>
    <property type="match status" value="1"/>
</dbReference>
<name>A0ABR9NSZ0_9BACT</name>
<dbReference type="CDD" id="cd00732">
    <property type="entry name" value="CheW"/>
    <property type="match status" value="1"/>
</dbReference>
<dbReference type="PANTHER" id="PTHR22617:SF23">
    <property type="entry name" value="CHEMOTAXIS PROTEIN CHEW"/>
    <property type="match status" value="1"/>
</dbReference>
<organism evidence="2 3">
    <name type="scientific">Geobacter anodireducens</name>
    <dbReference type="NCBI Taxonomy" id="1340425"/>
    <lineage>
        <taxon>Bacteria</taxon>
        <taxon>Pseudomonadati</taxon>
        <taxon>Thermodesulfobacteriota</taxon>
        <taxon>Desulfuromonadia</taxon>
        <taxon>Geobacterales</taxon>
        <taxon>Geobacteraceae</taxon>
        <taxon>Geobacter</taxon>
    </lineage>
</organism>
<dbReference type="SMART" id="SM00260">
    <property type="entry name" value="CheW"/>
    <property type="match status" value="1"/>
</dbReference>
<dbReference type="SUPFAM" id="SSF50341">
    <property type="entry name" value="CheW-like"/>
    <property type="match status" value="1"/>
</dbReference>
<dbReference type="InterPro" id="IPR002545">
    <property type="entry name" value="CheW-lke_dom"/>
</dbReference>
<evidence type="ECO:0000313" key="3">
    <source>
        <dbReference type="Proteomes" id="UP000618926"/>
    </source>
</evidence>
<dbReference type="Pfam" id="PF01584">
    <property type="entry name" value="CheW"/>
    <property type="match status" value="1"/>
</dbReference>
<keyword evidence="3" id="KW-1185">Reference proteome</keyword>
<dbReference type="Gene3D" id="2.40.50.180">
    <property type="entry name" value="CheA-289, Domain 4"/>
    <property type="match status" value="1"/>
</dbReference>
<dbReference type="RefSeq" id="WP_192905241.1">
    <property type="nucleotide sequence ID" value="NZ_JADBFD010000006.1"/>
</dbReference>
<comment type="caution">
    <text evidence="2">The sequence shown here is derived from an EMBL/GenBank/DDBJ whole genome shotgun (WGS) entry which is preliminary data.</text>
</comment>
<dbReference type="InterPro" id="IPR036061">
    <property type="entry name" value="CheW-like_dom_sf"/>
</dbReference>
<sequence length="166" mass="17380">MTTLPTLSTGSATAGAPLQVVVFSVGSEEYCFEILKVREVIRTVPITAVPSAPPHVEGIINLRGAVVPIIDFRKRFNITGECTVDESEKVVIVAAAGSTTVGFTVDALSQVLKVPREAVSTPPTGVSDQGGEAITGVASMGDRLIIVLDIERLFSEDELTNLTGVA</sequence>